<comment type="caution">
    <text evidence="1">The sequence shown here is derived from an EMBL/GenBank/DDBJ whole genome shotgun (WGS) entry which is preliminary data.</text>
</comment>
<protein>
    <submittedName>
        <fullName evidence="1">Uncharacterized protein</fullName>
    </submittedName>
</protein>
<evidence type="ECO:0000313" key="2">
    <source>
        <dbReference type="Proteomes" id="UP000625711"/>
    </source>
</evidence>
<evidence type="ECO:0000313" key="1">
    <source>
        <dbReference type="EMBL" id="KAF7285102.1"/>
    </source>
</evidence>
<proteinExistence type="predicted"/>
<accession>A0A834J1F9</accession>
<gene>
    <name evidence="1" type="ORF">GWI33_011953</name>
</gene>
<reference evidence="1" key="1">
    <citation type="submission" date="2020-08" db="EMBL/GenBank/DDBJ databases">
        <title>Genome sequencing and assembly of the red palm weevil Rhynchophorus ferrugineus.</title>
        <authorList>
            <person name="Dias G.B."/>
            <person name="Bergman C.M."/>
            <person name="Manee M."/>
        </authorList>
    </citation>
    <scope>NUCLEOTIDE SEQUENCE</scope>
    <source>
        <strain evidence="1">AA-2017</strain>
        <tissue evidence="1">Whole larva</tissue>
    </source>
</reference>
<organism evidence="1 2">
    <name type="scientific">Rhynchophorus ferrugineus</name>
    <name type="common">Red palm weevil</name>
    <name type="synonym">Curculio ferrugineus</name>
    <dbReference type="NCBI Taxonomy" id="354439"/>
    <lineage>
        <taxon>Eukaryota</taxon>
        <taxon>Metazoa</taxon>
        <taxon>Ecdysozoa</taxon>
        <taxon>Arthropoda</taxon>
        <taxon>Hexapoda</taxon>
        <taxon>Insecta</taxon>
        <taxon>Pterygota</taxon>
        <taxon>Neoptera</taxon>
        <taxon>Endopterygota</taxon>
        <taxon>Coleoptera</taxon>
        <taxon>Polyphaga</taxon>
        <taxon>Cucujiformia</taxon>
        <taxon>Curculionidae</taxon>
        <taxon>Dryophthorinae</taxon>
        <taxon>Rhynchophorus</taxon>
    </lineage>
</organism>
<keyword evidence="2" id="KW-1185">Reference proteome</keyword>
<sequence>MTNGPSSGPPKRVSVDRRLIRTPYSLYLLALDRVGILSNAGLSLDGGYGLKANIVQGVGERRNVFEGVGGCRSRQGRTSWDQWRSFFSN</sequence>
<dbReference type="AlphaFoldDB" id="A0A834J1F9"/>
<dbReference type="Proteomes" id="UP000625711">
    <property type="component" value="Unassembled WGS sequence"/>
</dbReference>
<dbReference type="EMBL" id="JAACXV010000061">
    <property type="protein sequence ID" value="KAF7285102.1"/>
    <property type="molecule type" value="Genomic_DNA"/>
</dbReference>
<name>A0A834J1F9_RHYFE</name>